<feature type="coiled-coil region" evidence="7">
    <location>
        <begin position="41"/>
        <end position="68"/>
    </location>
</feature>
<dbReference type="PROSITE" id="PS51194">
    <property type="entry name" value="HELICASE_CTER"/>
    <property type="match status" value="1"/>
</dbReference>
<dbReference type="Pfam" id="PF00270">
    <property type="entry name" value="DEAD"/>
    <property type="match status" value="1"/>
</dbReference>
<dbReference type="InterPro" id="IPR014001">
    <property type="entry name" value="Helicase_ATP-bd"/>
</dbReference>
<evidence type="ECO:0000256" key="2">
    <source>
        <dbReference type="ARBA" id="ARBA00022741"/>
    </source>
</evidence>
<dbReference type="Pfam" id="PF13234">
    <property type="entry name" value="MTR4_beta-barrel"/>
    <property type="match status" value="1"/>
</dbReference>
<keyword evidence="7" id="KW-0175">Coiled coil</keyword>
<protein>
    <submittedName>
        <fullName evidence="10">Superkiller viralicidic activity 2-like 2</fullName>
    </submittedName>
</protein>
<dbReference type="Proteomes" id="UP000055024">
    <property type="component" value="Unassembled WGS sequence"/>
</dbReference>
<dbReference type="EMBL" id="JYDP01000004">
    <property type="protein sequence ID" value="KRZ18145.1"/>
    <property type="molecule type" value="Genomic_DNA"/>
</dbReference>
<dbReference type="InterPro" id="IPR027417">
    <property type="entry name" value="P-loop_NTPase"/>
</dbReference>
<organism evidence="10 11">
    <name type="scientific">Trichinella zimbabwensis</name>
    <dbReference type="NCBI Taxonomy" id="268475"/>
    <lineage>
        <taxon>Eukaryota</taxon>
        <taxon>Metazoa</taxon>
        <taxon>Ecdysozoa</taxon>
        <taxon>Nematoda</taxon>
        <taxon>Enoplea</taxon>
        <taxon>Dorylaimia</taxon>
        <taxon>Trichinellida</taxon>
        <taxon>Trichinellidae</taxon>
        <taxon>Trichinella</taxon>
    </lineage>
</organism>
<keyword evidence="5" id="KW-0067">ATP-binding</keyword>
<dbReference type="GO" id="GO:0005634">
    <property type="term" value="C:nucleus"/>
    <property type="evidence" value="ECO:0007669"/>
    <property type="project" value="UniProtKB-SubCell"/>
</dbReference>
<dbReference type="PROSITE" id="PS51192">
    <property type="entry name" value="HELICASE_ATP_BIND_1"/>
    <property type="match status" value="1"/>
</dbReference>
<reference evidence="10 11" key="1">
    <citation type="submission" date="2015-01" db="EMBL/GenBank/DDBJ databases">
        <title>Evolution of Trichinella species and genotypes.</title>
        <authorList>
            <person name="Korhonen P.K."/>
            <person name="Edoardo P."/>
            <person name="Giuseppe L.R."/>
            <person name="Gasser R.B."/>
        </authorList>
    </citation>
    <scope>NUCLEOTIDE SEQUENCE [LARGE SCALE GENOMIC DNA]</scope>
    <source>
        <strain evidence="10">ISS1029</strain>
    </source>
</reference>
<dbReference type="STRING" id="268475.A0A0V1I5P1"/>
<dbReference type="InterPro" id="IPR001650">
    <property type="entry name" value="Helicase_C-like"/>
</dbReference>
<dbReference type="Pfam" id="PF21408">
    <property type="entry name" value="MTR4-like_stalk"/>
    <property type="match status" value="1"/>
</dbReference>
<dbReference type="PIRSF" id="PIRSF005198">
    <property type="entry name" value="Antiviral_helicase_SKI2"/>
    <property type="match status" value="1"/>
</dbReference>
<comment type="caution">
    <text evidence="10">The sequence shown here is derived from an EMBL/GenBank/DDBJ whole genome shotgun (WGS) entry which is preliminary data.</text>
</comment>
<dbReference type="GO" id="GO:0003723">
    <property type="term" value="F:RNA binding"/>
    <property type="evidence" value="ECO:0007669"/>
    <property type="project" value="InterPro"/>
</dbReference>
<dbReference type="CDD" id="cd18795">
    <property type="entry name" value="SF2_C_Ski2"/>
    <property type="match status" value="1"/>
</dbReference>
<feature type="non-terminal residue" evidence="10">
    <location>
        <position position="1"/>
    </location>
</feature>
<evidence type="ECO:0000256" key="6">
    <source>
        <dbReference type="ARBA" id="ARBA00023242"/>
    </source>
</evidence>
<proteinExistence type="predicted"/>
<dbReference type="PANTHER" id="PTHR12131:SF7">
    <property type="entry name" value="EXOSOME RNA HELICASE MTR4"/>
    <property type="match status" value="1"/>
</dbReference>
<name>A0A0V1I5P1_9BILA</name>
<dbReference type="GO" id="GO:0016787">
    <property type="term" value="F:hydrolase activity"/>
    <property type="evidence" value="ECO:0007669"/>
    <property type="project" value="UniProtKB-KW"/>
</dbReference>
<comment type="subcellular location">
    <subcellularLocation>
        <location evidence="1">Nucleus</location>
    </subcellularLocation>
</comment>
<keyword evidence="6" id="KW-0539">Nucleus</keyword>
<evidence type="ECO:0000259" key="8">
    <source>
        <dbReference type="PROSITE" id="PS51192"/>
    </source>
</evidence>
<dbReference type="GO" id="GO:0003724">
    <property type="term" value="F:RNA helicase activity"/>
    <property type="evidence" value="ECO:0007669"/>
    <property type="project" value="InterPro"/>
</dbReference>
<dbReference type="InterPro" id="IPR011545">
    <property type="entry name" value="DEAD/DEAH_box_helicase_dom"/>
</dbReference>
<dbReference type="SMART" id="SM01142">
    <property type="entry name" value="DSHCT"/>
    <property type="match status" value="1"/>
</dbReference>
<dbReference type="OrthoDB" id="64767at2759"/>
<evidence type="ECO:0000256" key="3">
    <source>
        <dbReference type="ARBA" id="ARBA00022801"/>
    </source>
</evidence>
<evidence type="ECO:0000256" key="5">
    <source>
        <dbReference type="ARBA" id="ARBA00022840"/>
    </source>
</evidence>
<dbReference type="InterPro" id="IPR012961">
    <property type="entry name" value="Ski2/MTR4_C"/>
</dbReference>
<evidence type="ECO:0000259" key="9">
    <source>
        <dbReference type="PROSITE" id="PS51194"/>
    </source>
</evidence>
<evidence type="ECO:0000256" key="7">
    <source>
        <dbReference type="SAM" id="Coils"/>
    </source>
</evidence>
<dbReference type="SUPFAM" id="SSF52540">
    <property type="entry name" value="P-loop containing nucleoside triphosphate hydrolases"/>
    <property type="match status" value="1"/>
</dbReference>
<keyword evidence="2" id="KW-0547">Nucleotide-binding</keyword>
<dbReference type="GO" id="GO:0006401">
    <property type="term" value="P:RNA catabolic process"/>
    <property type="evidence" value="ECO:0007669"/>
    <property type="project" value="InterPro"/>
</dbReference>
<dbReference type="InterPro" id="IPR016438">
    <property type="entry name" value="SKI2-like"/>
</dbReference>
<dbReference type="FunFam" id="3.40.50.300:FF:000083">
    <property type="entry name" value="ATP-dependent RNA helicase DOB1"/>
    <property type="match status" value="1"/>
</dbReference>
<dbReference type="SMART" id="SM00490">
    <property type="entry name" value="HELICc"/>
    <property type="match status" value="1"/>
</dbReference>
<evidence type="ECO:0000256" key="1">
    <source>
        <dbReference type="ARBA" id="ARBA00004123"/>
    </source>
</evidence>
<keyword evidence="11" id="KW-1185">Reference proteome</keyword>
<accession>A0A0V1I5P1</accession>
<dbReference type="Gene3D" id="1.10.3380.30">
    <property type="match status" value="1"/>
</dbReference>
<keyword evidence="3" id="KW-0378">Hydrolase</keyword>
<dbReference type="Gene3D" id="2.40.30.300">
    <property type="match status" value="1"/>
</dbReference>
<dbReference type="AlphaFoldDB" id="A0A0V1I5P1"/>
<dbReference type="InterPro" id="IPR025696">
    <property type="entry name" value="Beta-barrel_MTR4"/>
</dbReference>
<feature type="domain" description="Helicase ATP-binding" evidence="8">
    <location>
        <begin position="155"/>
        <end position="311"/>
    </location>
</feature>
<dbReference type="PANTHER" id="PTHR12131">
    <property type="entry name" value="ATP-DEPENDENT RNA AND DNA HELICASE"/>
    <property type="match status" value="1"/>
</dbReference>
<gene>
    <name evidence="10" type="primary">Skiv2l2</name>
    <name evidence="10" type="ORF">T11_18534</name>
</gene>
<dbReference type="GO" id="GO:0005524">
    <property type="term" value="F:ATP binding"/>
    <property type="evidence" value="ECO:0007669"/>
    <property type="project" value="UniProtKB-KW"/>
</dbReference>
<keyword evidence="4" id="KW-0347">Helicase</keyword>
<dbReference type="InterPro" id="IPR048392">
    <property type="entry name" value="MTR4-like_stalk"/>
</dbReference>
<dbReference type="SMART" id="SM00487">
    <property type="entry name" value="DEXDc"/>
    <property type="match status" value="1"/>
</dbReference>
<dbReference type="FunFam" id="2.40.30.300:FF:000001">
    <property type="entry name" value="Mtr4 exosome RNA helicase"/>
    <property type="match status" value="1"/>
</dbReference>
<evidence type="ECO:0000256" key="4">
    <source>
        <dbReference type="ARBA" id="ARBA00022806"/>
    </source>
</evidence>
<feature type="domain" description="Helicase C-terminal" evidence="9">
    <location>
        <begin position="381"/>
        <end position="573"/>
    </location>
</feature>
<evidence type="ECO:0000313" key="10">
    <source>
        <dbReference type="EMBL" id="KRZ18145.1"/>
    </source>
</evidence>
<sequence length="1065" mass="121844">LLFIASLNMEEEDIFDIFGDEFEDSRSRKRRRMEDVEEQIITDNESRAKDLLNQLEKAVAEIEEAEEPEIVESEIVEISDETSVIREESKKDENINFEKTFREIPRVQILSIPAVGCIHQVAVPPNHTYVPPKPSSTCKALEFPFPLDSFQEEAIACVEHGQSVLVSAHTSSGKTVVALYAISLAFRERQRVVYTSPIKALSNQKYRELCQKFSDVGLLTGDVTINPSGSCLVMTTEILRSMLYRGSELLREVGWVIFDEIHYMRDKERGVVWEESIILLPDSVRYIFLSATIPNASQFAEWITFLHKQNCHVISTEFRPVPLQHYVYPAGGDGIYLVLGSDGEFLENRFQQAMKTIDKSASLTSTDMRGRKGGVVQTGSTLHKLIRLIMEKNMSPVIVFSFSRKECEVQAMEISSLDLTDSTEKSLIQDVFRNAIALLSEEDRKLPQIESLLPILRNGIGIHHSGLLPIIKEALFATETFSMGLNMPAKTVLFTAVRKFDGKVHRWLSSGEYIQMSGRAGRRGLDLRGVVILMLESSIGADVAKNIIKGEADPLNSEFRLTYNMVLNLFRVEGINPEFMLERSFFQFQKYSTMPALYEKAEKIRMEVENLIVPKENELLEYWNVKKDIEYLQEKMLAYITKPSYIAPFLMPGRLLHIRTQRDVFGWGVLINFRRLYCKVSIKSVVWSEYCLFVCFFFEKLIVQRKNTEVNPEFVVDVLLPVSPASYTGRGDIECLRPAVPGQKAKIESVPILLHCISKISSIRVRYPHDLKNHDSRNSVLNTLTEVKRRFPESEGGIPLLDPIADMNINDEKFIDMHNRVELLKSTIEEMDITEDPLFKDYLEKFEEKQQLLNKWTEANENLRNTRNLMHLDELHRRKRVLRALGYASKQDVITLKGRVACEISVADELLLTEMLFEGIFNELSTEKCASLLSCFVCQEKVESAELSPEFRDLLNSLHKIAKRIAKATLEANLEIDETDYLQSFKPYMMQVVHAWCLGESFFKITGMTTIFEGSIIRCIRRLEELLREMASAARAMGNEDLEAKFNDACSCMKRDIIFAASLYL</sequence>
<evidence type="ECO:0000313" key="11">
    <source>
        <dbReference type="Proteomes" id="UP000055024"/>
    </source>
</evidence>
<dbReference type="FunFam" id="3.40.50.300:FF:000141">
    <property type="entry name" value="ATP-dependent RNA helicase DOB1"/>
    <property type="match status" value="1"/>
</dbReference>
<dbReference type="GO" id="GO:0000460">
    <property type="term" value="P:maturation of 5.8S rRNA"/>
    <property type="evidence" value="ECO:0007669"/>
    <property type="project" value="TreeGrafter"/>
</dbReference>
<dbReference type="InterPro" id="IPR050699">
    <property type="entry name" value="RNA-DNA_Helicase"/>
</dbReference>
<dbReference type="Pfam" id="PF08148">
    <property type="entry name" value="DSHCT"/>
    <property type="match status" value="1"/>
</dbReference>
<dbReference type="Gene3D" id="3.40.50.300">
    <property type="entry name" value="P-loop containing nucleotide triphosphate hydrolases"/>
    <property type="match status" value="2"/>
</dbReference>